<feature type="compositionally biased region" description="Basic and acidic residues" evidence="1">
    <location>
        <begin position="11"/>
        <end position="24"/>
    </location>
</feature>
<accession>A0A7S3D658</accession>
<dbReference type="PANTHER" id="PTHR28026:SF9">
    <property type="entry name" value="2-HYDROXY-PALMITIC ACID DIOXYGENASE MPO1"/>
    <property type="match status" value="1"/>
</dbReference>
<feature type="transmembrane region" description="Helical" evidence="2">
    <location>
        <begin position="77"/>
        <end position="103"/>
    </location>
</feature>
<dbReference type="GO" id="GO:0046521">
    <property type="term" value="P:sphingoid catabolic process"/>
    <property type="evidence" value="ECO:0007669"/>
    <property type="project" value="TreeGrafter"/>
</dbReference>
<sequence>MAETGGVQAVREGDVLLRDDEKKTGGAQTLSDNDADVEYEKVREERQCLSMPLFKGKNLMEELQFIYYYHSTKGNQFFHLVSFPVAFWGFLSLLAIIPARPLLGVGVAPLFGDSVPILPLVPILFYVVFYAVIDLLVSFLWLVVFGALFICSEAFVNLSGLSVGEVGGIGAGVMVSFLLLQLLGHVIFEKRLPAFRIFEFLVTTPYFLMFILATRLGYRKRVRAIIAEGSAKYKGTERRVFGTKRS</sequence>
<organism evidence="3">
    <name type="scientific">Palpitomonas bilix</name>
    <dbReference type="NCBI Taxonomy" id="652834"/>
    <lineage>
        <taxon>Eukaryota</taxon>
        <taxon>Eukaryota incertae sedis</taxon>
    </lineage>
</organism>
<dbReference type="Pfam" id="PF06127">
    <property type="entry name" value="Mpo1-like"/>
    <property type="match status" value="1"/>
</dbReference>
<evidence type="ECO:0000313" key="3">
    <source>
        <dbReference type="EMBL" id="CAE0247646.1"/>
    </source>
</evidence>
<dbReference type="InterPro" id="IPR009305">
    <property type="entry name" value="Mpo1-like"/>
</dbReference>
<dbReference type="GO" id="GO:0016020">
    <property type="term" value="C:membrane"/>
    <property type="evidence" value="ECO:0007669"/>
    <property type="project" value="GOC"/>
</dbReference>
<proteinExistence type="predicted"/>
<keyword evidence="2" id="KW-1133">Transmembrane helix</keyword>
<dbReference type="AlphaFoldDB" id="A0A7S3D658"/>
<protein>
    <submittedName>
        <fullName evidence="3">Uncharacterized protein</fullName>
    </submittedName>
</protein>
<dbReference type="PANTHER" id="PTHR28026">
    <property type="entry name" value="DUF962 DOMAIN PROTEIN (AFU_ORTHOLOGUE AFUA_8G05310)"/>
    <property type="match status" value="1"/>
</dbReference>
<feature type="transmembrane region" description="Helical" evidence="2">
    <location>
        <begin position="123"/>
        <end position="151"/>
    </location>
</feature>
<evidence type="ECO:0000256" key="1">
    <source>
        <dbReference type="SAM" id="MobiDB-lite"/>
    </source>
</evidence>
<feature type="transmembrane region" description="Helical" evidence="2">
    <location>
        <begin position="194"/>
        <end position="213"/>
    </location>
</feature>
<reference evidence="3" key="1">
    <citation type="submission" date="2021-01" db="EMBL/GenBank/DDBJ databases">
        <authorList>
            <person name="Corre E."/>
            <person name="Pelletier E."/>
            <person name="Niang G."/>
            <person name="Scheremetjew M."/>
            <person name="Finn R."/>
            <person name="Kale V."/>
            <person name="Holt S."/>
            <person name="Cochrane G."/>
            <person name="Meng A."/>
            <person name="Brown T."/>
            <person name="Cohen L."/>
        </authorList>
    </citation>
    <scope>NUCLEOTIDE SEQUENCE</scope>
    <source>
        <strain evidence="3">NIES-2562</strain>
    </source>
</reference>
<name>A0A7S3D658_9EUKA</name>
<keyword evidence="2" id="KW-0812">Transmembrane</keyword>
<feature type="region of interest" description="Disordered" evidence="1">
    <location>
        <begin position="1"/>
        <end position="30"/>
    </location>
</feature>
<dbReference type="EMBL" id="HBIB01015259">
    <property type="protein sequence ID" value="CAE0247646.1"/>
    <property type="molecule type" value="Transcribed_RNA"/>
</dbReference>
<gene>
    <name evidence="3" type="ORF">PBIL07802_LOCUS9838</name>
</gene>
<keyword evidence="2" id="KW-0472">Membrane</keyword>
<feature type="transmembrane region" description="Helical" evidence="2">
    <location>
        <begin position="163"/>
        <end position="188"/>
    </location>
</feature>
<evidence type="ECO:0000256" key="2">
    <source>
        <dbReference type="SAM" id="Phobius"/>
    </source>
</evidence>